<keyword evidence="5 7" id="KW-0418">Kinase</keyword>
<keyword evidence="4" id="KW-0808">Transferase</keyword>
<comment type="caution">
    <text evidence="7">The sequence shown here is derived from an EMBL/GenBank/DDBJ whole genome shotgun (WGS) entry which is preliminary data.</text>
</comment>
<dbReference type="GO" id="GO:0004673">
    <property type="term" value="F:protein histidine kinase activity"/>
    <property type="evidence" value="ECO:0007669"/>
    <property type="project" value="UniProtKB-EC"/>
</dbReference>
<dbReference type="PATRIC" id="fig|298794.3.peg.2373"/>
<keyword evidence="3" id="KW-0597">Phosphoprotein</keyword>
<evidence type="ECO:0000313" key="8">
    <source>
        <dbReference type="Proteomes" id="UP000035955"/>
    </source>
</evidence>
<evidence type="ECO:0000256" key="5">
    <source>
        <dbReference type="ARBA" id="ARBA00022777"/>
    </source>
</evidence>
<gene>
    <name evidence="7" type="ORF">VQ02_24170</name>
</gene>
<dbReference type="InterPro" id="IPR035965">
    <property type="entry name" value="PAS-like_dom_sf"/>
</dbReference>
<evidence type="ECO:0000256" key="1">
    <source>
        <dbReference type="ARBA" id="ARBA00000085"/>
    </source>
</evidence>
<evidence type="ECO:0000256" key="2">
    <source>
        <dbReference type="ARBA" id="ARBA00012438"/>
    </source>
</evidence>
<dbReference type="NCBIfam" id="TIGR00229">
    <property type="entry name" value="sensory_box"/>
    <property type="match status" value="2"/>
</dbReference>
<dbReference type="PANTHER" id="PTHR43304">
    <property type="entry name" value="PHYTOCHROME-LIKE PROTEIN CPH1"/>
    <property type="match status" value="1"/>
</dbReference>
<comment type="catalytic activity">
    <reaction evidence="1">
        <text>ATP + protein L-histidine = ADP + protein N-phospho-L-histidine.</text>
        <dbReference type="EC" id="2.7.13.3"/>
    </reaction>
</comment>
<dbReference type="SMART" id="SM00086">
    <property type="entry name" value="PAC"/>
    <property type="match status" value="2"/>
</dbReference>
<dbReference type="SUPFAM" id="SSF55785">
    <property type="entry name" value="PYP-like sensor domain (PAS domain)"/>
    <property type="match status" value="2"/>
</dbReference>
<dbReference type="PROSITE" id="PS50113">
    <property type="entry name" value="PAC"/>
    <property type="match status" value="1"/>
</dbReference>
<sequence length="388" mass="42313">MDREAIGTENIHAALDALLNLPPLKKSPQLSAFLTYVVRESLAGRGSLLKSYTIATDALGRSSSFDPATDAIVRVEARRLRQVLQQIYADPACPLTVRIDLPLGRYEPSFRQIAPAPAGAPPASPEDPALDGVHESEQRYRALVEASAAVEWRAGPDGGLTQTFGLSARTGLCDTNLQGFGWLATLHPDERARIEAQWQACCQSGTPLDATYRVRHRGGQYRWMLGRAVPLESADGAIREWVGTMADIDEQVRAAEALRTSEERLRLALSAAEMMTWDIDPATRHVTCSDMGSSLFGATSGPLDEFLAMILPEDKPRVLATLEPALRGEGPYDAQYRILDHEGRLRWLSARGSLVPGPDGGFRLIGVACDITSRYLDPHRTGGQRMSA</sequence>
<dbReference type="RefSeq" id="WP_048446777.1">
    <property type="nucleotide sequence ID" value="NZ_LABY01000179.1"/>
</dbReference>
<organism evidence="7 8">
    <name type="scientific">Methylobacterium variabile</name>
    <dbReference type="NCBI Taxonomy" id="298794"/>
    <lineage>
        <taxon>Bacteria</taxon>
        <taxon>Pseudomonadati</taxon>
        <taxon>Pseudomonadota</taxon>
        <taxon>Alphaproteobacteria</taxon>
        <taxon>Hyphomicrobiales</taxon>
        <taxon>Methylobacteriaceae</taxon>
        <taxon>Methylobacterium</taxon>
    </lineage>
</organism>
<dbReference type="OrthoDB" id="100177at2"/>
<evidence type="ECO:0000256" key="4">
    <source>
        <dbReference type="ARBA" id="ARBA00022679"/>
    </source>
</evidence>
<dbReference type="InterPro" id="IPR000700">
    <property type="entry name" value="PAS-assoc_C"/>
</dbReference>
<reference evidence="7 8" key="1">
    <citation type="submission" date="2015-03" db="EMBL/GenBank/DDBJ databases">
        <title>Genome sequencing of Methylobacterium variabile DSM 16961.</title>
        <authorList>
            <person name="Chaudhry V."/>
            <person name="Patil P.B."/>
        </authorList>
    </citation>
    <scope>NUCLEOTIDE SEQUENCE [LARGE SCALE GENOMIC DNA]</scope>
    <source>
        <strain evidence="7 8">DSM 16961</strain>
    </source>
</reference>
<evidence type="ECO:0000313" key="7">
    <source>
        <dbReference type="EMBL" id="KMO32239.1"/>
    </source>
</evidence>
<dbReference type="Proteomes" id="UP000035955">
    <property type="component" value="Unassembled WGS sequence"/>
</dbReference>
<dbReference type="InterPro" id="IPR000014">
    <property type="entry name" value="PAS"/>
</dbReference>
<feature type="domain" description="PAC" evidence="6">
    <location>
        <begin position="208"/>
        <end position="260"/>
    </location>
</feature>
<dbReference type="CDD" id="cd00130">
    <property type="entry name" value="PAS"/>
    <property type="match status" value="2"/>
</dbReference>
<dbReference type="InterPro" id="IPR001610">
    <property type="entry name" value="PAC"/>
</dbReference>
<dbReference type="Gene3D" id="3.30.450.20">
    <property type="entry name" value="PAS domain"/>
    <property type="match status" value="2"/>
</dbReference>
<dbReference type="FunFam" id="3.30.450.20:FF:000099">
    <property type="entry name" value="Sensory box sensor histidine kinase"/>
    <property type="match status" value="1"/>
</dbReference>
<proteinExistence type="predicted"/>
<dbReference type="InterPro" id="IPR013655">
    <property type="entry name" value="PAS_fold_3"/>
</dbReference>
<evidence type="ECO:0000259" key="6">
    <source>
        <dbReference type="PROSITE" id="PS50113"/>
    </source>
</evidence>
<dbReference type="AlphaFoldDB" id="A0A0J6SF01"/>
<dbReference type="PANTHER" id="PTHR43304:SF1">
    <property type="entry name" value="PAC DOMAIN-CONTAINING PROTEIN"/>
    <property type="match status" value="1"/>
</dbReference>
<keyword evidence="8" id="KW-1185">Reference proteome</keyword>
<dbReference type="InterPro" id="IPR052162">
    <property type="entry name" value="Sensor_kinase/Photoreceptor"/>
</dbReference>
<accession>A0A0J6SF01</accession>
<evidence type="ECO:0000256" key="3">
    <source>
        <dbReference type="ARBA" id="ARBA00022553"/>
    </source>
</evidence>
<dbReference type="Pfam" id="PF08447">
    <property type="entry name" value="PAS_3"/>
    <property type="match status" value="2"/>
</dbReference>
<dbReference type="EC" id="2.7.13.3" evidence="2"/>
<dbReference type="EMBL" id="LABY01000179">
    <property type="protein sequence ID" value="KMO32239.1"/>
    <property type="molecule type" value="Genomic_DNA"/>
</dbReference>
<protein>
    <recommendedName>
        <fullName evidence="2">histidine kinase</fullName>
        <ecNumber evidence="2">2.7.13.3</ecNumber>
    </recommendedName>
</protein>
<name>A0A0J6SF01_9HYPH</name>